<organism evidence="1 2">
    <name type="scientific">Ginsengibacter hankyongi</name>
    <dbReference type="NCBI Taxonomy" id="2607284"/>
    <lineage>
        <taxon>Bacteria</taxon>
        <taxon>Pseudomonadati</taxon>
        <taxon>Bacteroidota</taxon>
        <taxon>Chitinophagia</taxon>
        <taxon>Chitinophagales</taxon>
        <taxon>Chitinophagaceae</taxon>
        <taxon>Ginsengibacter</taxon>
    </lineage>
</organism>
<dbReference type="PANTHER" id="PTHR43762:SF1">
    <property type="entry name" value="D-ARABINONO-1,4-LACTONE OXIDASE"/>
    <property type="match status" value="1"/>
</dbReference>
<proteinExistence type="predicted"/>
<keyword evidence="2" id="KW-1185">Reference proteome</keyword>
<comment type="caution">
    <text evidence="1">The sequence shown here is derived from an EMBL/GenBank/DDBJ whole genome shotgun (WGS) entry which is preliminary data.</text>
</comment>
<dbReference type="GO" id="GO:0016899">
    <property type="term" value="F:oxidoreductase activity, acting on the CH-OH group of donors, oxygen as acceptor"/>
    <property type="evidence" value="ECO:0007669"/>
    <property type="project" value="InterPro"/>
</dbReference>
<evidence type="ECO:0000313" key="1">
    <source>
        <dbReference type="EMBL" id="KAA9038409.1"/>
    </source>
</evidence>
<dbReference type="EMBL" id="VYQF01000003">
    <property type="protein sequence ID" value="KAA9038409.1"/>
    <property type="molecule type" value="Genomic_DNA"/>
</dbReference>
<reference evidence="1 2" key="1">
    <citation type="submission" date="2019-09" db="EMBL/GenBank/DDBJ databases">
        <title>Draft genome sequence of Ginsengibacter sp. BR5-29.</title>
        <authorList>
            <person name="Im W.-T."/>
        </authorList>
    </citation>
    <scope>NUCLEOTIDE SEQUENCE [LARGE SCALE GENOMIC DNA]</scope>
    <source>
        <strain evidence="1 2">BR5-29</strain>
    </source>
</reference>
<dbReference type="GO" id="GO:0050660">
    <property type="term" value="F:flavin adenine dinucleotide binding"/>
    <property type="evidence" value="ECO:0007669"/>
    <property type="project" value="InterPro"/>
</dbReference>
<sequence length="532" mass="58704">MATVTTLPDGISTLPITTWENGHENFVHTFKENASFKLSIPSSASHNPYQDTTKNFQWLIQYAIDNNVQLRAMGNGWSFSEVAVCEGGLVDTKALRLSYNLKNSFIAPEYLASGKTAGNLFFTQCGMSILDLDEKLEQDSNPKRSLKASGASNGQTIAGCCSTGTHGSAFNVGAVHDSIVGMHLVVGPDRHVWLEKKSNPVASDDFIQWLGAEPIKDDDMFNAALVSFGSFGFIHGILIETEPIFLLEQYRTGNIIYNDDLKLAMNHLDFSAILNQLPAPPVSPGKEMYHFEILVNLQRFEPNNPQKGVYLKTMYKEPYREDYTKIAADDKGFTYGDDLLGVIETILDTLGPGISSMLIPGLVNKLFPLAFTANVSMTGTVGETFSNTKFRGKAASAAIGVHINDASSVLEEIVAINKDFPFAGALALRYVKGTEALLGFTHFDKTCVMELDGVDSQLSRTFIEKVWAKLQELNIPFTMHWGKFNFGLNPGLIQTMYGDRLAKWKTCRNSLLSDDVKKVFTNNFMVQCGLDK</sequence>
<dbReference type="PANTHER" id="PTHR43762">
    <property type="entry name" value="L-GULONOLACTONE OXIDASE"/>
    <property type="match status" value="1"/>
</dbReference>
<gene>
    <name evidence="1" type="ORF">FW778_12625</name>
</gene>
<dbReference type="RefSeq" id="WP_150415084.1">
    <property type="nucleotide sequence ID" value="NZ_VYQF01000003.1"/>
</dbReference>
<dbReference type="InterPro" id="IPR036318">
    <property type="entry name" value="FAD-bd_PCMH-like_sf"/>
</dbReference>
<name>A0A5J5IF91_9BACT</name>
<dbReference type="SUPFAM" id="SSF56176">
    <property type="entry name" value="FAD-binding/transporter-associated domain-like"/>
    <property type="match status" value="1"/>
</dbReference>
<dbReference type="InterPro" id="IPR016169">
    <property type="entry name" value="FAD-bd_PCMH_sub2"/>
</dbReference>
<protein>
    <submittedName>
        <fullName evidence="1">FAD-linked oxidase</fullName>
    </submittedName>
</protein>
<dbReference type="Gene3D" id="3.30.465.10">
    <property type="match status" value="1"/>
</dbReference>
<evidence type="ECO:0000313" key="2">
    <source>
        <dbReference type="Proteomes" id="UP000326903"/>
    </source>
</evidence>
<dbReference type="Proteomes" id="UP000326903">
    <property type="component" value="Unassembled WGS sequence"/>
</dbReference>
<accession>A0A5J5IF91</accession>
<dbReference type="InterPro" id="IPR010031">
    <property type="entry name" value="FAD_lactone_oxidase-like"/>
</dbReference>
<dbReference type="AlphaFoldDB" id="A0A5J5IF91"/>